<organism evidence="2 3">
    <name type="scientific">Actinophytocola xanthii</name>
    <dbReference type="NCBI Taxonomy" id="1912961"/>
    <lineage>
        <taxon>Bacteria</taxon>
        <taxon>Bacillati</taxon>
        <taxon>Actinomycetota</taxon>
        <taxon>Actinomycetes</taxon>
        <taxon>Pseudonocardiales</taxon>
        <taxon>Pseudonocardiaceae</taxon>
    </lineage>
</organism>
<gene>
    <name evidence="2" type="ORF">BU204_31495</name>
</gene>
<name>A0A1Q8C7U0_9PSEU</name>
<dbReference type="GO" id="GO:0005886">
    <property type="term" value="C:plasma membrane"/>
    <property type="evidence" value="ECO:0007669"/>
    <property type="project" value="TreeGrafter"/>
</dbReference>
<dbReference type="GO" id="GO:0046872">
    <property type="term" value="F:metal ion binding"/>
    <property type="evidence" value="ECO:0007669"/>
    <property type="project" value="InterPro"/>
</dbReference>
<dbReference type="STRING" id="1912961.BU204_31495"/>
<proteinExistence type="predicted"/>
<dbReference type="EMBL" id="MSIE01000075">
    <property type="protein sequence ID" value="OLF10406.1"/>
    <property type="molecule type" value="Genomic_DNA"/>
</dbReference>
<dbReference type="OrthoDB" id="3671213at2"/>
<dbReference type="RefSeq" id="WP_075129437.1">
    <property type="nucleotide sequence ID" value="NZ_MSIE01000075.1"/>
</dbReference>
<accession>A0A1Q8C7U0</accession>
<dbReference type="InterPro" id="IPR024344">
    <property type="entry name" value="MDMPI_metal-binding"/>
</dbReference>
<dbReference type="InterPro" id="IPR034660">
    <property type="entry name" value="DinB/YfiT-like"/>
</dbReference>
<feature type="domain" description="Mycothiol-dependent maleylpyruvate isomerase metal-binding" evidence="1">
    <location>
        <begin position="15"/>
        <end position="109"/>
    </location>
</feature>
<dbReference type="Proteomes" id="UP000185596">
    <property type="component" value="Unassembled WGS sequence"/>
</dbReference>
<sequence length="153" mass="16924">MDESTYLGYLSADYRRLRAVAAQALDHPVPSCPGWTAADLAHHVALVYVNKTEHMRRGELPEPWPPDLGEDPLAALTAAYREITEEFAERSPGEPAVERVAAEAVVPAEAVVGGTADAVLRWLWRRAEGDVVELDKNRKVIDKLRQLLGDTTR</sequence>
<dbReference type="PANTHER" id="PTHR40758:SF1">
    <property type="entry name" value="CONSERVED PROTEIN"/>
    <property type="match status" value="1"/>
</dbReference>
<dbReference type="PANTHER" id="PTHR40758">
    <property type="entry name" value="CONSERVED PROTEIN"/>
    <property type="match status" value="1"/>
</dbReference>
<keyword evidence="3" id="KW-1185">Reference proteome</keyword>
<dbReference type="AlphaFoldDB" id="A0A1Q8C7U0"/>
<reference evidence="2 3" key="1">
    <citation type="submission" date="2016-12" db="EMBL/GenBank/DDBJ databases">
        <title>The draft genome sequence of Actinophytocola sp. 11-183.</title>
        <authorList>
            <person name="Wang W."/>
            <person name="Yuan L."/>
        </authorList>
    </citation>
    <scope>NUCLEOTIDE SEQUENCE [LARGE SCALE GENOMIC DNA]</scope>
    <source>
        <strain evidence="2 3">11-183</strain>
    </source>
</reference>
<evidence type="ECO:0000313" key="2">
    <source>
        <dbReference type="EMBL" id="OLF10406.1"/>
    </source>
</evidence>
<dbReference type="Pfam" id="PF11716">
    <property type="entry name" value="MDMPI_N"/>
    <property type="match status" value="1"/>
</dbReference>
<protein>
    <recommendedName>
        <fullName evidence="1">Mycothiol-dependent maleylpyruvate isomerase metal-binding domain-containing protein</fullName>
    </recommendedName>
</protein>
<dbReference type="SUPFAM" id="SSF109854">
    <property type="entry name" value="DinB/YfiT-like putative metalloenzymes"/>
    <property type="match status" value="1"/>
</dbReference>
<evidence type="ECO:0000313" key="3">
    <source>
        <dbReference type="Proteomes" id="UP000185596"/>
    </source>
</evidence>
<evidence type="ECO:0000259" key="1">
    <source>
        <dbReference type="Pfam" id="PF11716"/>
    </source>
</evidence>
<comment type="caution">
    <text evidence="2">The sequence shown here is derived from an EMBL/GenBank/DDBJ whole genome shotgun (WGS) entry which is preliminary data.</text>
</comment>